<accession>A0A059VW96</accession>
<evidence type="ECO:0000313" key="4">
    <source>
        <dbReference type="Proteomes" id="UP000288351"/>
    </source>
</evidence>
<dbReference type="RefSeq" id="WP_016573134.1">
    <property type="nucleotide sequence ID" value="NZ_BHXC01000006.1"/>
</dbReference>
<evidence type="ECO:0000256" key="2">
    <source>
        <dbReference type="ARBA" id="ARBA00022801"/>
    </source>
</evidence>
<dbReference type="AlphaFoldDB" id="A0A059VW96"/>
<comment type="caution">
    <text evidence="3">The sequence shown here is derived from an EMBL/GenBank/DDBJ whole genome shotgun (WGS) entry which is preliminary data.</text>
</comment>
<dbReference type="PANTHER" id="PTHR47572">
    <property type="entry name" value="LIPOPROTEIN-RELATED"/>
    <property type="match status" value="1"/>
</dbReference>
<keyword evidence="3" id="KW-0449">Lipoprotein</keyword>
<keyword evidence="2" id="KW-0378">Hydrolase</keyword>
<dbReference type="InterPro" id="IPR051262">
    <property type="entry name" value="SMP-30/CGR1_Lactonase"/>
</dbReference>
<name>A0A059VW96_STRNR</name>
<dbReference type="InterPro" id="IPR006311">
    <property type="entry name" value="TAT_signal"/>
</dbReference>
<protein>
    <submittedName>
        <fullName evidence="3">Lipoprotein</fullName>
    </submittedName>
</protein>
<dbReference type="GO" id="GO:0016787">
    <property type="term" value="F:hydrolase activity"/>
    <property type="evidence" value="ECO:0007669"/>
    <property type="project" value="UniProtKB-KW"/>
</dbReference>
<dbReference type="PANTHER" id="PTHR47572:SF4">
    <property type="entry name" value="LACTONASE DRP35"/>
    <property type="match status" value="1"/>
</dbReference>
<sequence length="351" mass="36441">MTKSRRGLALAAAAVVALVVGGPVATTAARATDSRVAASDAGQDASPGVIRATPVAKVAPLDPPSAFGHATVLEGPAFGPDGQLYFVDFTAPAGKPKILRFDPRTKAVTPLYTDATSRFSSLQFSPADGKMYVTDYDNGKIDRLNPDGSGFTTVFSGPVDGRAMVPDDIAFNKAGDMYLTDYQGSLKNPDGRVVRLDAQGTEPIVLQDGLSSPNGISFTPDFSGLWVGEYNLGRENFFTLAPDGKSFTTGSVGMSANVGRGGFDSNSVDSAGNVYQVVLGSGKILVWNQTGDLIATILIPQQPKPEPLVSNLVIKPGTTEAYVTVGGDNGGYLYTFRALAPGLPQPGGKGA</sequence>
<dbReference type="Gene3D" id="2.120.10.30">
    <property type="entry name" value="TolB, C-terminal domain"/>
    <property type="match status" value="1"/>
</dbReference>
<organism evidence="3 4">
    <name type="scientific">Streptomyces noursei</name>
    <name type="common">Streptomyces albulus</name>
    <dbReference type="NCBI Taxonomy" id="1971"/>
    <lineage>
        <taxon>Bacteria</taxon>
        <taxon>Bacillati</taxon>
        <taxon>Actinomycetota</taxon>
        <taxon>Actinomycetes</taxon>
        <taxon>Kitasatosporales</taxon>
        <taxon>Streptomycetaceae</taxon>
        <taxon>Streptomyces</taxon>
    </lineage>
</organism>
<proteinExistence type="inferred from homology"/>
<reference evidence="3 4" key="1">
    <citation type="journal article" date="2019" name="Microbiol. Resour. Announc.">
        <title>Draft Genome Sequence of the Most Traditional epsilon-Poly-l-Lysine Producer, Streptomyces albulus NBRC14147.</title>
        <authorList>
            <person name="Yamanaka K."/>
            <person name="Hamano Y."/>
        </authorList>
    </citation>
    <scope>NUCLEOTIDE SEQUENCE [LARGE SCALE GENOMIC DNA]</scope>
    <source>
        <strain evidence="3 4">NBRC 14147</strain>
    </source>
</reference>
<dbReference type="InterPro" id="IPR013658">
    <property type="entry name" value="SGL"/>
</dbReference>
<evidence type="ECO:0000313" key="3">
    <source>
        <dbReference type="EMBL" id="GCB89242.1"/>
    </source>
</evidence>
<comment type="similarity">
    <text evidence="1">Belongs to the SMP-30/CGR1 family.</text>
</comment>
<dbReference type="EMBL" id="BHXC01000006">
    <property type="protein sequence ID" value="GCB89242.1"/>
    <property type="molecule type" value="Genomic_DNA"/>
</dbReference>
<dbReference type="STRING" id="68570.DC74_1112"/>
<evidence type="ECO:0000256" key="1">
    <source>
        <dbReference type="ARBA" id="ARBA00008853"/>
    </source>
</evidence>
<dbReference type="Proteomes" id="UP000288351">
    <property type="component" value="Unassembled WGS sequence"/>
</dbReference>
<dbReference type="SUPFAM" id="SSF63829">
    <property type="entry name" value="Calcium-dependent phosphotriesterase"/>
    <property type="match status" value="1"/>
</dbReference>
<gene>
    <name evidence="3" type="ORF">SALB_01916</name>
</gene>
<dbReference type="eggNOG" id="COG3386">
    <property type="taxonomic scope" value="Bacteria"/>
</dbReference>
<dbReference type="PROSITE" id="PS51318">
    <property type="entry name" value="TAT"/>
    <property type="match status" value="1"/>
</dbReference>
<dbReference type="Pfam" id="PF08450">
    <property type="entry name" value="SGL"/>
    <property type="match status" value="1"/>
</dbReference>
<dbReference type="InterPro" id="IPR011042">
    <property type="entry name" value="6-blade_b-propeller_TolB-like"/>
</dbReference>